<dbReference type="GO" id="GO:0007283">
    <property type="term" value="P:spermatogenesis"/>
    <property type="evidence" value="ECO:0007669"/>
    <property type="project" value="TreeGrafter"/>
</dbReference>
<sequence length="390" mass="43141">MDTQQDSLEGAGQTAWILQKAQVALAVLIIKNRPEGMSGREHAEALGCKLRSQDESWKKKAQELQQEVLRLRQESLITRVTSNTKSSTETAGQDDSTDVSQDLFGPANAASCSDLQSDSETPDFLLQDPEPVPGPLQPPDPSSLQAAPPSRSALPHVHFLQSLCALQRVGTNSRGLEPLWFCSDSDAGSVLMDSVCQLLDSVVSACRDPPLLGPDDLVLQGCQVVAKAMDLFCSQQLPSAEFKRRVEESLKELTRMLLHGHQLRKLQAAEKLMEYLITLGSNSMSKSFLIRHILSEISTLADQLWQAFQGQENSGLDLFPVDQYQNSYFLFSTVEQLLQTSNVPHRVEVGLDQSGFLSHLEQRVFLLSREFPLFSIYMWGIGGLLTPSDK</sequence>
<dbReference type="GO" id="GO:0000800">
    <property type="term" value="C:lateral element"/>
    <property type="evidence" value="ECO:0007669"/>
    <property type="project" value="TreeGrafter"/>
</dbReference>
<dbReference type="AlphaFoldDB" id="A0AAV1GW35"/>
<keyword evidence="5" id="KW-1185">Reference proteome</keyword>
<feature type="compositionally biased region" description="Polar residues" evidence="3">
    <location>
        <begin position="110"/>
        <end position="119"/>
    </location>
</feature>
<dbReference type="Proteomes" id="UP001178508">
    <property type="component" value="Chromosome 17"/>
</dbReference>
<keyword evidence="1" id="KW-0469">Meiosis</keyword>
<dbReference type="GO" id="GO:0042138">
    <property type="term" value="P:meiotic DNA double-strand break formation"/>
    <property type="evidence" value="ECO:0007669"/>
    <property type="project" value="InterPro"/>
</dbReference>
<dbReference type="GO" id="GO:0006310">
    <property type="term" value="P:DNA recombination"/>
    <property type="evidence" value="ECO:0007669"/>
    <property type="project" value="InterPro"/>
</dbReference>
<feature type="compositionally biased region" description="Polar residues" evidence="3">
    <location>
        <begin position="80"/>
        <end position="100"/>
    </location>
</feature>
<protein>
    <submittedName>
        <fullName evidence="4">Meiosis-specific protein MEI4</fullName>
    </submittedName>
</protein>
<gene>
    <name evidence="4" type="ORF">XNOV1_A024799</name>
</gene>
<dbReference type="GO" id="GO:0007129">
    <property type="term" value="P:homologous chromosome pairing at meiosis"/>
    <property type="evidence" value="ECO:0007669"/>
    <property type="project" value="TreeGrafter"/>
</dbReference>
<feature type="compositionally biased region" description="Pro residues" evidence="3">
    <location>
        <begin position="130"/>
        <end position="141"/>
    </location>
</feature>
<dbReference type="PANTHER" id="PTHR28575:SF1">
    <property type="entry name" value="MEIOSIS-SPECIFIC PROTEIN MEI4"/>
    <property type="match status" value="1"/>
</dbReference>
<evidence type="ECO:0000256" key="3">
    <source>
        <dbReference type="SAM" id="MobiDB-lite"/>
    </source>
</evidence>
<accession>A0AAV1GW35</accession>
<evidence type="ECO:0000313" key="4">
    <source>
        <dbReference type="EMBL" id="CAJ1077728.1"/>
    </source>
</evidence>
<comment type="similarity">
    <text evidence="2">Belongs to the MEI4L family.</text>
</comment>
<evidence type="ECO:0000256" key="2">
    <source>
        <dbReference type="ARBA" id="ARBA00093453"/>
    </source>
</evidence>
<reference evidence="4" key="1">
    <citation type="submission" date="2023-08" db="EMBL/GenBank/DDBJ databases">
        <authorList>
            <person name="Alioto T."/>
            <person name="Alioto T."/>
            <person name="Gomez Garrido J."/>
        </authorList>
    </citation>
    <scope>NUCLEOTIDE SEQUENCE</scope>
</reference>
<dbReference type="PANTHER" id="PTHR28575">
    <property type="entry name" value="MEIOSIS-SPECIFIC PROTEIN MEI4"/>
    <property type="match status" value="1"/>
</dbReference>
<feature type="region of interest" description="Disordered" evidence="3">
    <location>
        <begin position="80"/>
        <end position="150"/>
    </location>
</feature>
<proteinExistence type="inferred from homology"/>
<evidence type="ECO:0000313" key="5">
    <source>
        <dbReference type="Proteomes" id="UP001178508"/>
    </source>
</evidence>
<evidence type="ECO:0000256" key="1">
    <source>
        <dbReference type="ARBA" id="ARBA00023254"/>
    </source>
</evidence>
<dbReference type="InterPro" id="IPR025888">
    <property type="entry name" value="MEI4"/>
</dbReference>
<dbReference type="GO" id="GO:0048477">
    <property type="term" value="P:oogenesis"/>
    <property type="evidence" value="ECO:0007669"/>
    <property type="project" value="TreeGrafter"/>
</dbReference>
<organism evidence="4 5">
    <name type="scientific">Xyrichtys novacula</name>
    <name type="common">Pearly razorfish</name>
    <name type="synonym">Hemipteronotus novacula</name>
    <dbReference type="NCBI Taxonomy" id="13765"/>
    <lineage>
        <taxon>Eukaryota</taxon>
        <taxon>Metazoa</taxon>
        <taxon>Chordata</taxon>
        <taxon>Craniata</taxon>
        <taxon>Vertebrata</taxon>
        <taxon>Euteleostomi</taxon>
        <taxon>Actinopterygii</taxon>
        <taxon>Neopterygii</taxon>
        <taxon>Teleostei</taxon>
        <taxon>Neoteleostei</taxon>
        <taxon>Acanthomorphata</taxon>
        <taxon>Eupercaria</taxon>
        <taxon>Labriformes</taxon>
        <taxon>Labridae</taxon>
        <taxon>Xyrichtys</taxon>
    </lineage>
</organism>
<dbReference type="Pfam" id="PF13971">
    <property type="entry name" value="Mei4"/>
    <property type="match status" value="1"/>
</dbReference>
<dbReference type="EMBL" id="OY660880">
    <property type="protein sequence ID" value="CAJ1077728.1"/>
    <property type="molecule type" value="Genomic_DNA"/>
</dbReference>
<name>A0AAV1GW35_XYRNO</name>